<feature type="transmembrane region" description="Helical" evidence="9">
    <location>
        <begin position="416"/>
        <end position="435"/>
    </location>
</feature>
<comment type="similarity">
    <text evidence="2">Belongs to the nucleobase:cation symporter-2 (NCS2) (TC 2.A.40) family.</text>
</comment>
<feature type="transmembrane region" description="Helical" evidence="9">
    <location>
        <begin position="242"/>
        <end position="263"/>
    </location>
</feature>
<feature type="region of interest" description="Disordered" evidence="8">
    <location>
        <begin position="1"/>
        <end position="21"/>
    </location>
</feature>
<dbReference type="Proteomes" id="UP000198981">
    <property type="component" value="Unassembled WGS sequence"/>
</dbReference>
<evidence type="ECO:0000256" key="3">
    <source>
        <dbReference type="ARBA" id="ARBA00022448"/>
    </source>
</evidence>
<dbReference type="AlphaFoldDB" id="A0A1G4YY21"/>
<keyword evidence="4" id="KW-1003">Cell membrane</keyword>
<reference evidence="11" key="1">
    <citation type="submission" date="2016-10" db="EMBL/GenBank/DDBJ databases">
        <authorList>
            <person name="Varghese N."/>
            <person name="Submissions S."/>
        </authorList>
    </citation>
    <scope>NUCLEOTIDE SEQUENCE [LARGE SCALE GENOMIC DNA]</scope>
    <source>
        <strain evidence="11">DSM 45722</strain>
    </source>
</reference>
<dbReference type="NCBIfam" id="NF037981">
    <property type="entry name" value="NCS2_1"/>
    <property type="match status" value="1"/>
</dbReference>
<evidence type="ECO:0000256" key="2">
    <source>
        <dbReference type="ARBA" id="ARBA00008821"/>
    </source>
</evidence>
<dbReference type="PANTHER" id="PTHR42810">
    <property type="entry name" value="PURINE PERMEASE C1399.01C-RELATED"/>
    <property type="match status" value="1"/>
</dbReference>
<evidence type="ECO:0000256" key="1">
    <source>
        <dbReference type="ARBA" id="ARBA00004651"/>
    </source>
</evidence>
<keyword evidence="7 9" id="KW-0472">Membrane</keyword>
<dbReference type="OrthoDB" id="9805749at2"/>
<dbReference type="PANTHER" id="PTHR42810:SF4">
    <property type="entry name" value="URIC ACID TRANSPORTER UACT"/>
    <property type="match status" value="1"/>
</dbReference>
<keyword evidence="11" id="KW-1185">Reference proteome</keyword>
<keyword evidence="3" id="KW-0813">Transport</keyword>
<feature type="transmembrane region" description="Helical" evidence="9">
    <location>
        <begin position="174"/>
        <end position="193"/>
    </location>
</feature>
<feature type="transmembrane region" description="Helical" evidence="9">
    <location>
        <begin position="139"/>
        <end position="162"/>
    </location>
</feature>
<evidence type="ECO:0000256" key="5">
    <source>
        <dbReference type="ARBA" id="ARBA00022692"/>
    </source>
</evidence>
<accession>A0A1G4YY21</accession>
<dbReference type="STRING" id="1960309.SAMN03159343_3753"/>
<dbReference type="GO" id="GO:0005886">
    <property type="term" value="C:plasma membrane"/>
    <property type="evidence" value="ECO:0007669"/>
    <property type="project" value="UniProtKB-SubCell"/>
</dbReference>
<dbReference type="GO" id="GO:0042907">
    <property type="term" value="F:xanthine transmembrane transporter activity"/>
    <property type="evidence" value="ECO:0007669"/>
    <property type="project" value="TreeGrafter"/>
</dbReference>
<feature type="compositionally biased region" description="Basic and acidic residues" evidence="8">
    <location>
        <begin position="457"/>
        <end position="467"/>
    </location>
</feature>
<evidence type="ECO:0000256" key="4">
    <source>
        <dbReference type="ARBA" id="ARBA00022475"/>
    </source>
</evidence>
<dbReference type="Pfam" id="PF00860">
    <property type="entry name" value="Xan_ur_permease"/>
    <property type="match status" value="1"/>
</dbReference>
<dbReference type="PROSITE" id="PS01116">
    <property type="entry name" value="XANTH_URACIL_PERMASE"/>
    <property type="match status" value="1"/>
</dbReference>
<comment type="subcellular location">
    <subcellularLocation>
        <location evidence="1">Cell membrane</location>
        <topology evidence="1">Multi-pass membrane protein</topology>
    </subcellularLocation>
</comment>
<evidence type="ECO:0000313" key="11">
    <source>
        <dbReference type="Proteomes" id="UP000198981"/>
    </source>
</evidence>
<evidence type="ECO:0000256" key="9">
    <source>
        <dbReference type="SAM" id="Phobius"/>
    </source>
</evidence>
<evidence type="ECO:0000313" key="10">
    <source>
        <dbReference type="EMBL" id="SCX58362.1"/>
    </source>
</evidence>
<feature type="transmembrane region" description="Helical" evidence="9">
    <location>
        <begin position="200"/>
        <end position="222"/>
    </location>
</feature>
<dbReference type="EMBL" id="FMUH01000007">
    <property type="protein sequence ID" value="SCX58362.1"/>
    <property type="molecule type" value="Genomic_DNA"/>
</dbReference>
<dbReference type="InterPro" id="IPR006043">
    <property type="entry name" value="NCS2"/>
</dbReference>
<dbReference type="NCBIfam" id="TIGR00801">
    <property type="entry name" value="ncs2"/>
    <property type="match status" value="1"/>
</dbReference>
<evidence type="ECO:0000256" key="8">
    <source>
        <dbReference type="SAM" id="MobiDB-lite"/>
    </source>
</evidence>
<gene>
    <name evidence="10" type="ORF">SAMN03159343_3753</name>
</gene>
<feature type="transmembrane region" description="Helical" evidence="9">
    <location>
        <begin position="328"/>
        <end position="349"/>
    </location>
</feature>
<dbReference type="InterPro" id="IPR006042">
    <property type="entry name" value="Xan_ur_permease"/>
</dbReference>
<proteinExistence type="inferred from homology"/>
<feature type="region of interest" description="Disordered" evidence="8">
    <location>
        <begin position="446"/>
        <end position="467"/>
    </location>
</feature>
<name>A0A1G4YY21_9ACTN</name>
<feature type="transmembrane region" description="Helical" evidence="9">
    <location>
        <begin position="115"/>
        <end position="132"/>
    </location>
</feature>
<keyword evidence="5 9" id="KW-0812">Transmembrane</keyword>
<keyword evidence="6 9" id="KW-1133">Transmembrane helix</keyword>
<sequence length="467" mass="46924">MRDMATTKPAKVRRDPSDPDAMPPWGVAVPLGLQHVLAMFTSNLTPAILLAGVIGATTGEAVLLVQAALLCAGLATLLQTIGIGPVGSRLPLMMGSGFAFIAVAVPLAAERGLPAVLGGVLVTALVQVAIGLGIHKIAFLFPPVVTGTIILVIGLGLLPSGINLAAGGVGREGFGSWTNFGVAGLVLVLTVVLNQFARGLAKAASVLIAVVVGYVVAIPLGLLDLSGAADRPVVAFPSPFEFGVSFEVVAIASMAIVGVVNMVDSVGTVHAVTEGGAGRPATRRELRGGILAEGGSAVLGGVFGALPTTMFSQNIGLVALTKQMSRHVVTIGAVVLVALSLLPQLAAVLAAVPPAVLGGGVLVLFGMVCAIGIELLSKNGLDTRSLLIVALSIALGRGIASAPDAIAGIAGEWGALFSSGIVVSALVAIVLNLVLPGRPVPAPEIPSPAEPFVEAAVETREEQRRTE</sequence>
<protein>
    <submittedName>
        <fullName evidence="10">Permease family protein</fullName>
    </submittedName>
</protein>
<organism evidence="10 11">
    <name type="scientific">Klenkia marina</name>
    <dbReference type="NCBI Taxonomy" id="1960309"/>
    <lineage>
        <taxon>Bacteria</taxon>
        <taxon>Bacillati</taxon>
        <taxon>Actinomycetota</taxon>
        <taxon>Actinomycetes</taxon>
        <taxon>Geodermatophilales</taxon>
        <taxon>Geodermatophilaceae</taxon>
        <taxon>Klenkia</taxon>
    </lineage>
</organism>
<feature type="transmembrane region" description="Helical" evidence="9">
    <location>
        <begin position="47"/>
        <end position="78"/>
    </location>
</feature>
<feature type="transmembrane region" description="Helical" evidence="9">
    <location>
        <begin position="355"/>
        <end position="376"/>
    </location>
</feature>
<evidence type="ECO:0000256" key="7">
    <source>
        <dbReference type="ARBA" id="ARBA00023136"/>
    </source>
</evidence>
<evidence type="ECO:0000256" key="6">
    <source>
        <dbReference type="ARBA" id="ARBA00022989"/>
    </source>
</evidence>
<feature type="transmembrane region" description="Helical" evidence="9">
    <location>
        <begin position="388"/>
        <end position="410"/>
    </location>
</feature>